<protein>
    <submittedName>
        <fullName evidence="1">Uncharacterized protein</fullName>
    </submittedName>
</protein>
<evidence type="ECO:0000313" key="2">
    <source>
        <dbReference type="Proteomes" id="UP000364291"/>
    </source>
</evidence>
<reference evidence="1 2" key="1">
    <citation type="submission" date="2019-08" db="EMBL/GenBank/DDBJ databases">
        <authorList>
            <person name="Peeters C."/>
        </authorList>
    </citation>
    <scope>NUCLEOTIDE SEQUENCE [LARGE SCALE GENOMIC DNA]</scope>
    <source>
        <strain evidence="1 2">LMG 18089</strain>
    </source>
</reference>
<gene>
    <name evidence="1" type="ORF">PAP18089_00075</name>
</gene>
<sequence length="261" mass="30250">MTIHIYYRHTPTSRSSNKWRPEWFTHERCFLNLLETTHKSMMRGDVSLHVLFDGSEADLADDFTTPVLARAIEQFPGMAGAVSVQRISGGDQRKAWRACVDVITADLATTIQPHDIIYVLENDYLHVDGWPDEIRELATSGISWDYLSLYDHPDKYPNLCAHGDAKRYATLKSQVFSTSRRHWRTAPSTCGTYMLSRETFERDIRLLRLGIFDFKFFKILTKIKRRKLVTPMPALSTHCMTEFLSPVIDWESVAVDRKFIR</sequence>
<dbReference type="EMBL" id="CABPSX010000001">
    <property type="protein sequence ID" value="VVG69124.1"/>
    <property type="molecule type" value="Genomic_DNA"/>
</dbReference>
<dbReference type="AlphaFoldDB" id="A0A5E5NYH1"/>
<dbReference type="RefSeq" id="WP_216359981.1">
    <property type="nucleotide sequence ID" value="NZ_NBTA01000009.1"/>
</dbReference>
<proteinExistence type="predicted"/>
<organism evidence="1 2">
    <name type="scientific">Pandoraea apista</name>
    <dbReference type="NCBI Taxonomy" id="93218"/>
    <lineage>
        <taxon>Bacteria</taxon>
        <taxon>Pseudomonadati</taxon>
        <taxon>Pseudomonadota</taxon>
        <taxon>Betaproteobacteria</taxon>
        <taxon>Burkholderiales</taxon>
        <taxon>Burkholderiaceae</taxon>
        <taxon>Pandoraea</taxon>
    </lineage>
</organism>
<name>A0A5E5NYH1_9BURK</name>
<evidence type="ECO:0000313" key="1">
    <source>
        <dbReference type="EMBL" id="VVG69124.1"/>
    </source>
</evidence>
<dbReference type="Proteomes" id="UP000364291">
    <property type="component" value="Unassembled WGS sequence"/>
</dbReference>
<accession>A0A5E5NYH1</accession>